<evidence type="ECO:0000256" key="1">
    <source>
        <dbReference type="ARBA" id="ARBA00022741"/>
    </source>
</evidence>
<dbReference type="CDD" id="cd05387">
    <property type="entry name" value="BY-kinase"/>
    <property type="match status" value="1"/>
</dbReference>
<dbReference type="PANTHER" id="PTHR32309">
    <property type="entry name" value="TYROSINE-PROTEIN KINASE"/>
    <property type="match status" value="1"/>
</dbReference>
<keyword evidence="2" id="KW-0067">ATP-binding</keyword>
<evidence type="ECO:0000313" key="5">
    <source>
        <dbReference type="Proteomes" id="UP001462640"/>
    </source>
</evidence>
<dbReference type="InterPro" id="IPR050445">
    <property type="entry name" value="Bact_polysacc_biosynth/exp"/>
</dbReference>
<protein>
    <submittedName>
        <fullName evidence="4">XrtA-associated tyrosine autokinase</fullName>
    </submittedName>
</protein>
<dbReference type="InterPro" id="IPR005702">
    <property type="entry name" value="Wzc-like_C"/>
</dbReference>
<keyword evidence="5" id="KW-1185">Reference proteome</keyword>
<comment type="caution">
    <text evidence="4">The sequence shown here is derived from an EMBL/GenBank/DDBJ whole genome shotgun (WGS) entry which is preliminary data.</text>
</comment>
<evidence type="ECO:0000313" key="4">
    <source>
        <dbReference type="EMBL" id="MEO3713611.1"/>
    </source>
</evidence>
<dbReference type="PANTHER" id="PTHR32309:SF13">
    <property type="entry name" value="FERRIC ENTEROBACTIN TRANSPORT PROTEIN FEPE"/>
    <property type="match status" value="1"/>
</dbReference>
<dbReference type="NCBIfam" id="TIGR03018">
    <property type="entry name" value="pepcterm_TyrKin"/>
    <property type="match status" value="1"/>
</dbReference>
<evidence type="ECO:0000256" key="2">
    <source>
        <dbReference type="ARBA" id="ARBA00022840"/>
    </source>
</evidence>
<accession>A0ABV0GF00</accession>
<dbReference type="RefSeq" id="WP_347610171.1">
    <property type="nucleotide sequence ID" value="NZ_JBDPZC010000005.1"/>
</dbReference>
<name>A0ABV0GF00_9BURK</name>
<sequence>MAGSLIEQAAQRLEQLRQAGVDIDQLTPPAVPPPMVSDHQASPLPAAPVTAGPRAPVASSATASGGAVAAARSASVPAPAVSKRVELDLEALAAMGLVTPNAPRTPMADQYRVIKRPLIRNATGRGAEMLNHGNLIMVTSALAGEGKSFTSLNLAMSIAAELDHTVMLVDADVARPSVLRMLGLPPGPGLLDVLDESVDLADALLRTSIDKLTVLPSGTPHARATELLASDAMRKLLDDMARRYPDRIIIFDSPPLLLTTESAVLASQMGQIVVVVHAESTPQSAVRRALSTIESCPVRLMLLNQARVDADGSYGYGYGYGYGYEHSESPDASASLQPAEVSGHEH</sequence>
<keyword evidence="1" id="KW-0547">Nucleotide-binding</keyword>
<dbReference type="SUPFAM" id="SSF52540">
    <property type="entry name" value="P-loop containing nucleoside triphosphate hydrolases"/>
    <property type="match status" value="1"/>
</dbReference>
<dbReference type="Pfam" id="PF10609">
    <property type="entry name" value="ParA"/>
    <property type="match status" value="1"/>
</dbReference>
<dbReference type="EMBL" id="JBDPZC010000005">
    <property type="protein sequence ID" value="MEO3713611.1"/>
    <property type="molecule type" value="Genomic_DNA"/>
</dbReference>
<feature type="region of interest" description="Disordered" evidence="3">
    <location>
        <begin position="24"/>
        <end position="60"/>
    </location>
</feature>
<dbReference type="Proteomes" id="UP001462640">
    <property type="component" value="Unassembled WGS sequence"/>
</dbReference>
<evidence type="ECO:0000256" key="3">
    <source>
        <dbReference type="SAM" id="MobiDB-lite"/>
    </source>
</evidence>
<dbReference type="InterPro" id="IPR027417">
    <property type="entry name" value="P-loop_NTPase"/>
</dbReference>
<organism evidence="4 5">
    <name type="scientific">Roseateles flavus</name>
    <dbReference type="NCBI Taxonomy" id="3149041"/>
    <lineage>
        <taxon>Bacteria</taxon>
        <taxon>Pseudomonadati</taxon>
        <taxon>Pseudomonadota</taxon>
        <taxon>Betaproteobacteria</taxon>
        <taxon>Burkholderiales</taxon>
        <taxon>Sphaerotilaceae</taxon>
        <taxon>Roseateles</taxon>
    </lineage>
</organism>
<gene>
    <name evidence="4" type="ORF">ABDJ40_12640</name>
</gene>
<reference evidence="4 5" key="1">
    <citation type="submission" date="2024-05" db="EMBL/GenBank/DDBJ databases">
        <title>Roseateles sp. 2.12 16S ribosomal RNA gene Genome sequencing and assembly.</title>
        <authorList>
            <person name="Woo H."/>
        </authorList>
    </citation>
    <scope>NUCLEOTIDE SEQUENCE [LARGE SCALE GENOMIC DNA]</scope>
    <source>
        <strain evidence="4 5">2.12</strain>
    </source>
</reference>
<proteinExistence type="predicted"/>
<dbReference type="InterPro" id="IPR033756">
    <property type="entry name" value="YlxH/NBP35"/>
</dbReference>
<dbReference type="Gene3D" id="3.40.50.300">
    <property type="entry name" value="P-loop containing nucleotide triphosphate hydrolases"/>
    <property type="match status" value="1"/>
</dbReference>